<dbReference type="Pfam" id="PF04351">
    <property type="entry name" value="PilP"/>
    <property type="match status" value="1"/>
</dbReference>
<protein>
    <recommendedName>
        <fullName evidence="2">Type IV pilus biogenesis protein PilP</fullName>
    </recommendedName>
</protein>
<dbReference type="InterPro" id="IPR007446">
    <property type="entry name" value="PilP"/>
</dbReference>
<dbReference type="Gene3D" id="2.30.30.830">
    <property type="match status" value="1"/>
</dbReference>
<organism evidence="1">
    <name type="scientific">hydrothermal vent metagenome</name>
    <dbReference type="NCBI Taxonomy" id="652676"/>
    <lineage>
        <taxon>unclassified sequences</taxon>
        <taxon>metagenomes</taxon>
        <taxon>ecological metagenomes</taxon>
    </lineage>
</organism>
<name>A0A3B1CU29_9ZZZZ</name>
<dbReference type="AlphaFoldDB" id="A0A3B1CU29"/>
<reference evidence="1" key="1">
    <citation type="submission" date="2018-06" db="EMBL/GenBank/DDBJ databases">
        <authorList>
            <person name="Zhirakovskaya E."/>
        </authorList>
    </citation>
    <scope>NUCLEOTIDE SEQUENCE</scope>
</reference>
<accession>A0A3B1CU29</accession>
<gene>
    <name evidence="1" type="ORF">MNBD_NITROSPIRAE03-761</name>
</gene>
<proteinExistence type="predicted"/>
<evidence type="ECO:0008006" key="2">
    <source>
        <dbReference type="Google" id="ProtNLM"/>
    </source>
</evidence>
<dbReference type="PROSITE" id="PS51257">
    <property type="entry name" value="PROKAR_LIPOPROTEIN"/>
    <property type="match status" value="1"/>
</dbReference>
<evidence type="ECO:0000313" key="1">
    <source>
        <dbReference type="EMBL" id="VAX34116.1"/>
    </source>
</evidence>
<sequence>MKTIVNILMVILLTSVLVACKDKSQVKKPESARKTPVQTTTVKRTIKTVKPKVKKARKNIEAITYSPEGRRDPFLSIIVLTKQKVGKKKKTLNPLENYDVMDFRLLGVVSTGKAGKDYYASVILPDGKSYTIKEGTTLGLYGGKVIDIKSDTVVIREFIVDYRGQLRPKDTVLKLRKEEE</sequence>
<dbReference type="EMBL" id="UOGI01000258">
    <property type="protein sequence ID" value="VAX34116.1"/>
    <property type="molecule type" value="Genomic_DNA"/>
</dbReference>